<protein>
    <submittedName>
        <fullName evidence="6">Sugar transferase EpsL</fullName>
        <ecNumber evidence="6">2.-.-.-</ecNumber>
    </submittedName>
</protein>
<feature type="domain" description="Bacterial sugar transferase" evidence="4">
    <location>
        <begin position="436"/>
        <end position="610"/>
    </location>
</feature>
<dbReference type="Proteomes" id="UP000319908">
    <property type="component" value="Unassembled WGS sequence"/>
</dbReference>
<comment type="caution">
    <text evidence="6">The sequence shown here is derived from an EMBL/GenBank/DDBJ whole genome shotgun (WGS) entry which is preliminary data.</text>
</comment>
<keyword evidence="2" id="KW-0472">Membrane</keyword>
<evidence type="ECO:0000313" key="7">
    <source>
        <dbReference type="Proteomes" id="UP000319908"/>
    </source>
</evidence>
<dbReference type="EMBL" id="SJPU01000001">
    <property type="protein sequence ID" value="TWU18999.1"/>
    <property type="molecule type" value="Genomic_DNA"/>
</dbReference>
<evidence type="ECO:0000259" key="5">
    <source>
        <dbReference type="Pfam" id="PF13579"/>
    </source>
</evidence>
<accession>A0A5C6C8B3</accession>
<dbReference type="InterPro" id="IPR028098">
    <property type="entry name" value="Glyco_trans_4-like_N"/>
</dbReference>
<dbReference type="SUPFAM" id="SSF53756">
    <property type="entry name" value="UDP-Glycosyltransferase/glycogen phosphorylase"/>
    <property type="match status" value="1"/>
</dbReference>
<dbReference type="PANTHER" id="PTHR30576:SF8">
    <property type="entry name" value="UNDECAPRENYL-PHOSPHATE GALACTOSE PHOSPHOTRANSFERASE"/>
    <property type="match status" value="1"/>
</dbReference>
<evidence type="ECO:0000256" key="2">
    <source>
        <dbReference type="SAM" id="Phobius"/>
    </source>
</evidence>
<dbReference type="CDD" id="cd03794">
    <property type="entry name" value="GT4_WbuB-like"/>
    <property type="match status" value="1"/>
</dbReference>
<name>A0A5C6C8B3_9BACT</name>
<dbReference type="InterPro" id="IPR001296">
    <property type="entry name" value="Glyco_trans_1"/>
</dbReference>
<keyword evidence="2" id="KW-0812">Transmembrane</keyword>
<reference evidence="6 7" key="1">
    <citation type="journal article" date="2020" name="Antonie Van Leeuwenhoek">
        <title>Rhodopirellula heiligendammensis sp. nov., Rhodopirellula pilleata sp. nov., and Rhodopirellula solitaria sp. nov. isolated from natural or artificial marine surfaces in Northern Germany and California, USA, and emended description of the genus Rhodopirellula.</title>
        <authorList>
            <person name="Kallscheuer N."/>
            <person name="Wiegand S."/>
            <person name="Jogler M."/>
            <person name="Boedeker C."/>
            <person name="Peeters S.H."/>
            <person name="Rast P."/>
            <person name="Heuer A."/>
            <person name="Jetten M.S.M."/>
            <person name="Rohde M."/>
            <person name="Jogler C."/>
        </authorList>
    </citation>
    <scope>NUCLEOTIDE SEQUENCE [LARGE SCALE GENOMIC DNA]</scope>
    <source>
        <strain evidence="6 7">Poly21</strain>
    </source>
</reference>
<sequence length="637" mass="70932">MLSHNDSPPNDQETPVTRHQVLLISQYFPPEPTGIVQELAESLVEHGLDVTVLTGYPNYPYGRLYDGYQMKLWSKERVGNVNVIRLPLYCAHGRNGIARAINLSSFALSVALIGPWVSPKVDAIHVYQLVTVGSAARWLSFLRRIPMTIEVQDLWPDTLSATGMVDTGLALRLVGWFANRVYRSASHVRVISDGFRSALAKRGVAGKRLHVIPNWVDTELYCPESVDNELAKSVSMQGKFNVVFAGAIGLAQNLTTVIEAAEMLSSETMIQFVIIGDGSELDNLKSQVATRGLTNVRFIDRQPVSEMSRYYAISDVLLLHLRSTPLFEMTIPHKVYSYLACGKPVLAAIGGEAANVVTESGAGLVCPSDNPKAMVSGIRELYAMTPKQREDLGRAGRQAALTKYSRTLLTGRVADMIRSAIADNRSSRHFLFDCTRRAVDVVISILLLAILSPLLGLLALCVRIFLGSPVLFSQLRPGRHGKPFLMRKFRTMSDELDQNGNLKSDSERLGKFGTLLRSTSLDELPELWNVLRGDMSLVGPRPLLMQYLPLYSERQRRRHDVRPGVTGWAQINGRNAISWEEKFELDVWYVENRTLKLDLKILWMTLWQVLRRDGVSAEAHVTMPAFKGSVTSNEGTA</sequence>
<dbReference type="GO" id="GO:0016780">
    <property type="term" value="F:phosphotransferase activity, for other substituted phosphate groups"/>
    <property type="evidence" value="ECO:0007669"/>
    <property type="project" value="TreeGrafter"/>
</dbReference>
<organism evidence="6 7">
    <name type="scientific">Allorhodopirellula heiligendammensis</name>
    <dbReference type="NCBI Taxonomy" id="2714739"/>
    <lineage>
        <taxon>Bacteria</taxon>
        <taxon>Pseudomonadati</taxon>
        <taxon>Planctomycetota</taxon>
        <taxon>Planctomycetia</taxon>
        <taxon>Pirellulales</taxon>
        <taxon>Pirellulaceae</taxon>
        <taxon>Allorhodopirellula</taxon>
    </lineage>
</organism>
<dbReference type="AlphaFoldDB" id="A0A5C6C8B3"/>
<feature type="domain" description="Glycosyl transferase family 1" evidence="3">
    <location>
        <begin position="230"/>
        <end position="398"/>
    </location>
</feature>
<dbReference type="InterPro" id="IPR003362">
    <property type="entry name" value="Bact_transf"/>
</dbReference>
<keyword evidence="7" id="KW-1185">Reference proteome</keyword>
<dbReference type="Pfam" id="PF02397">
    <property type="entry name" value="Bac_transf"/>
    <property type="match status" value="1"/>
</dbReference>
<evidence type="ECO:0000256" key="1">
    <source>
        <dbReference type="ARBA" id="ARBA00006464"/>
    </source>
</evidence>
<feature type="domain" description="Glycosyltransferase subfamily 4-like N-terminal" evidence="5">
    <location>
        <begin position="36"/>
        <end position="215"/>
    </location>
</feature>
<dbReference type="RefSeq" id="WP_146405919.1">
    <property type="nucleotide sequence ID" value="NZ_SJPU01000001.1"/>
</dbReference>
<keyword evidence="2" id="KW-1133">Transmembrane helix</keyword>
<feature type="transmembrane region" description="Helical" evidence="2">
    <location>
        <begin position="441"/>
        <end position="466"/>
    </location>
</feature>
<evidence type="ECO:0000313" key="6">
    <source>
        <dbReference type="EMBL" id="TWU18999.1"/>
    </source>
</evidence>
<dbReference type="Pfam" id="PF13579">
    <property type="entry name" value="Glyco_trans_4_4"/>
    <property type="match status" value="1"/>
</dbReference>
<comment type="similarity">
    <text evidence="1">Belongs to the bacterial sugar transferase family.</text>
</comment>
<proteinExistence type="inferred from homology"/>
<evidence type="ECO:0000259" key="4">
    <source>
        <dbReference type="Pfam" id="PF02397"/>
    </source>
</evidence>
<dbReference type="EC" id="2.-.-.-" evidence="6"/>
<dbReference type="Pfam" id="PF00534">
    <property type="entry name" value="Glycos_transf_1"/>
    <property type="match status" value="1"/>
</dbReference>
<gene>
    <name evidence="6" type="primary">epsL_2</name>
    <name evidence="6" type="ORF">Poly21_11700</name>
</gene>
<dbReference type="OrthoDB" id="9811902at2"/>
<evidence type="ECO:0000259" key="3">
    <source>
        <dbReference type="Pfam" id="PF00534"/>
    </source>
</evidence>
<keyword evidence="6" id="KW-0808">Transferase</keyword>
<dbReference type="PANTHER" id="PTHR30576">
    <property type="entry name" value="COLANIC BIOSYNTHESIS UDP-GLUCOSE LIPID CARRIER TRANSFERASE"/>
    <property type="match status" value="1"/>
</dbReference>
<dbReference type="Gene3D" id="3.40.50.2000">
    <property type="entry name" value="Glycogen Phosphorylase B"/>
    <property type="match status" value="2"/>
</dbReference>
<dbReference type="GO" id="GO:0016757">
    <property type="term" value="F:glycosyltransferase activity"/>
    <property type="evidence" value="ECO:0007669"/>
    <property type="project" value="InterPro"/>
</dbReference>